<dbReference type="EMBL" id="CH991551">
    <property type="protein sequence ID" value="EDQ89195.1"/>
    <property type="molecule type" value="Genomic_DNA"/>
</dbReference>
<dbReference type="Pfam" id="PF00583">
    <property type="entry name" value="Acetyltransf_1"/>
    <property type="match status" value="1"/>
</dbReference>
<dbReference type="Gene3D" id="3.40.630.30">
    <property type="match status" value="1"/>
</dbReference>
<dbReference type="SUPFAM" id="SSF55729">
    <property type="entry name" value="Acyl-CoA N-acyltransferases (Nat)"/>
    <property type="match status" value="1"/>
</dbReference>
<dbReference type="PANTHER" id="PTHR47403:SF6">
    <property type="entry name" value="N-ACETYLTRANSFERASE DOMAIN-CONTAINING PROTEIN"/>
    <property type="match status" value="1"/>
</dbReference>
<dbReference type="GeneID" id="5891071"/>
<protein>
    <recommendedName>
        <fullName evidence="1">N-acetyltransferase domain-containing protein</fullName>
    </recommendedName>
</protein>
<reference evidence="2 3" key="1">
    <citation type="journal article" date="2008" name="Nature">
        <title>The genome of the choanoflagellate Monosiga brevicollis and the origin of metazoans.</title>
        <authorList>
            <consortium name="JGI Sequencing"/>
            <person name="King N."/>
            <person name="Westbrook M.J."/>
            <person name="Young S.L."/>
            <person name="Kuo A."/>
            <person name="Abedin M."/>
            <person name="Chapman J."/>
            <person name="Fairclough S."/>
            <person name="Hellsten U."/>
            <person name="Isogai Y."/>
            <person name="Letunic I."/>
            <person name="Marr M."/>
            <person name="Pincus D."/>
            <person name="Putnam N."/>
            <person name="Rokas A."/>
            <person name="Wright K.J."/>
            <person name="Zuzow R."/>
            <person name="Dirks W."/>
            <person name="Good M."/>
            <person name="Goodstein D."/>
            <person name="Lemons D."/>
            <person name="Li W."/>
            <person name="Lyons J.B."/>
            <person name="Morris A."/>
            <person name="Nichols S."/>
            <person name="Richter D.J."/>
            <person name="Salamov A."/>
            <person name="Bork P."/>
            <person name="Lim W.A."/>
            <person name="Manning G."/>
            <person name="Miller W.T."/>
            <person name="McGinnis W."/>
            <person name="Shapiro H."/>
            <person name="Tjian R."/>
            <person name="Grigoriev I.V."/>
            <person name="Rokhsar D."/>
        </authorList>
    </citation>
    <scope>NUCLEOTIDE SEQUENCE [LARGE SCALE GENOMIC DNA]</scope>
    <source>
        <strain evidence="3">MX1 / ATCC 50154</strain>
    </source>
</reference>
<organism evidence="2 3">
    <name type="scientific">Monosiga brevicollis</name>
    <name type="common">Choanoflagellate</name>
    <dbReference type="NCBI Taxonomy" id="81824"/>
    <lineage>
        <taxon>Eukaryota</taxon>
        <taxon>Choanoflagellata</taxon>
        <taxon>Craspedida</taxon>
        <taxon>Salpingoecidae</taxon>
        <taxon>Monosiga</taxon>
    </lineage>
</organism>
<name>A9UZ99_MONBE</name>
<proteinExistence type="predicted"/>
<evidence type="ECO:0000259" key="1">
    <source>
        <dbReference type="Pfam" id="PF00583"/>
    </source>
</evidence>
<feature type="domain" description="N-acetyltransferase" evidence="1">
    <location>
        <begin position="10"/>
        <end position="87"/>
    </location>
</feature>
<dbReference type="GO" id="GO:0016747">
    <property type="term" value="F:acyltransferase activity, transferring groups other than amino-acyl groups"/>
    <property type="evidence" value="ECO:0007669"/>
    <property type="project" value="InterPro"/>
</dbReference>
<evidence type="ECO:0000313" key="3">
    <source>
        <dbReference type="Proteomes" id="UP000001357"/>
    </source>
</evidence>
<dbReference type="KEGG" id="mbr:MONBRDRAFT_8178"/>
<evidence type="ECO:0000313" key="2">
    <source>
        <dbReference type="EMBL" id="EDQ89195.1"/>
    </source>
</evidence>
<dbReference type="InterPro" id="IPR000182">
    <property type="entry name" value="GNAT_dom"/>
</dbReference>
<keyword evidence="3" id="KW-1185">Reference proteome</keyword>
<gene>
    <name evidence="2" type="ORF">MONBRDRAFT_8178</name>
</gene>
<accession>A9UZ99</accession>
<dbReference type="InParanoid" id="A9UZ99"/>
<dbReference type="RefSeq" id="XP_001745771.1">
    <property type="nucleotide sequence ID" value="XM_001745719.1"/>
</dbReference>
<dbReference type="InterPro" id="IPR016181">
    <property type="entry name" value="Acyl_CoA_acyltransferase"/>
</dbReference>
<sequence>MEEATTAAEPHPELVGLDTIGLYDQGATVLFQAMRVNPRFRGQGLAKELSEGVRRLALARFPNVRRLRAVIQHHHTSSIRVHVAQGYQCLHREAFGMAAIDGRGMTALARRGQHLFACVRCDGDPMLFARLADAALVLFWHGCAYLCLSYDQALRDKISPAEDRPDARPVPCLTAMATRLPLDFSADYMHGSQAVYELAIEHAST</sequence>
<dbReference type="AlphaFoldDB" id="A9UZ99"/>
<dbReference type="PANTHER" id="PTHR47403">
    <property type="entry name" value="LOC100145250 PROTEIN"/>
    <property type="match status" value="1"/>
</dbReference>
<dbReference type="Proteomes" id="UP000001357">
    <property type="component" value="Unassembled WGS sequence"/>
</dbReference>